<dbReference type="Proteomes" id="UP000061432">
    <property type="component" value="Chromosome"/>
</dbReference>
<evidence type="ECO:0000313" key="2">
    <source>
        <dbReference type="EMBL" id="BAQ43982.1"/>
    </source>
</evidence>
<organism evidence="2 3">
    <name type="scientific">Methylobacterium aquaticum</name>
    <dbReference type="NCBI Taxonomy" id="270351"/>
    <lineage>
        <taxon>Bacteria</taxon>
        <taxon>Pseudomonadati</taxon>
        <taxon>Pseudomonadota</taxon>
        <taxon>Alphaproteobacteria</taxon>
        <taxon>Hyphomicrobiales</taxon>
        <taxon>Methylobacteriaceae</taxon>
        <taxon>Methylobacterium</taxon>
    </lineage>
</organism>
<evidence type="ECO:0000259" key="1">
    <source>
        <dbReference type="Pfam" id="PF18894"/>
    </source>
</evidence>
<dbReference type="AlphaFoldDB" id="A0A0C6FAY9"/>
<reference evidence="3" key="2">
    <citation type="submission" date="2015-01" db="EMBL/GenBank/DDBJ databases">
        <title>Complete genome sequence of Methylobacterium aquaticum strain 22A.</title>
        <authorList>
            <person name="Tani A."/>
            <person name="Ogura Y."/>
            <person name="Hayashi T."/>
        </authorList>
    </citation>
    <scope>NUCLEOTIDE SEQUENCE [LARGE SCALE GENOMIC DNA]</scope>
    <source>
        <strain evidence="3">MA-22A</strain>
    </source>
</reference>
<name>A0A0C6FAY9_9HYPH</name>
<dbReference type="RefSeq" id="WP_244533427.1">
    <property type="nucleotide sequence ID" value="NZ_AP014704.1"/>
</dbReference>
<dbReference type="STRING" id="270351.Maq22A_c02535"/>
<reference evidence="2 3" key="1">
    <citation type="journal article" date="2015" name="Genome Announc.">
        <title>Complete Genome Sequence of Methylobacterium aquaticum Strain 22A, Isolated from Racomitrium japonicum Moss.</title>
        <authorList>
            <person name="Tani A."/>
            <person name="Ogura Y."/>
            <person name="Hayashi T."/>
            <person name="Kimbara K."/>
        </authorList>
    </citation>
    <scope>NUCLEOTIDE SEQUENCE [LARGE SCALE GENOMIC DNA]</scope>
    <source>
        <strain evidence="2 3">MA-22A</strain>
    </source>
</reference>
<dbReference type="KEGG" id="maqu:Maq22A_c02535"/>
<accession>A0A0C6FAY9</accession>
<proteinExistence type="predicted"/>
<feature type="domain" description="Putative phage metallopeptidase" evidence="1">
    <location>
        <begin position="32"/>
        <end position="188"/>
    </location>
</feature>
<gene>
    <name evidence="2" type="ORF">Maq22A_c02535</name>
</gene>
<dbReference type="InterPro" id="IPR043998">
    <property type="entry name" value="Put_Metallopep"/>
</dbReference>
<protein>
    <recommendedName>
        <fullName evidence="1">Putative phage metallopeptidase domain-containing protein</fullName>
    </recommendedName>
</protein>
<evidence type="ECO:0000313" key="3">
    <source>
        <dbReference type="Proteomes" id="UP000061432"/>
    </source>
</evidence>
<dbReference type="EMBL" id="AP014704">
    <property type="protein sequence ID" value="BAQ43982.1"/>
    <property type="molecule type" value="Genomic_DNA"/>
</dbReference>
<sequence length="210" mass="22377">MILVRPRPPAELLGMLGAVTDEPFRPAPELLEWLRAAFIDEGAPLFNEDHAHLQNASLGVLWCSLPRASGGNAVVGQAERLQFQGNKWSQARQAQQMIGWFGCLPAFVLTFHADYADVVDDATFCALVEHELYHCGQERDAFGAPKFRKDGSPALAIRGHDVEEFVGVVARYGAGNAAGQTQALVDAASKSPSIAAADVAGCCGTCGRGV</sequence>
<dbReference type="Pfam" id="PF18894">
    <property type="entry name" value="PhageMetallopep"/>
    <property type="match status" value="1"/>
</dbReference>
<dbReference type="PATRIC" id="fig|270351.10.peg.506"/>